<dbReference type="SUPFAM" id="SSF51735">
    <property type="entry name" value="NAD(P)-binding Rossmann-fold domains"/>
    <property type="match status" value="1"/>
</dbReference>
<evidence type="ECO:0000256" key="1">
    <source>
        <dbReference type="ARBA" id="ARBA00006484"/>
    </source>
</evidence>
<dbReference type="PANTHER" id="PTHR43899">
    <property type="entry name" value="RH59310P"/>
    <property type="match status" value="1"/>
</dbReference>
<gene>
    <name evidence="3" type="ORF">B0J15DRAFT_447696</name>
</gene>
<evidence type="ECO:0008006" key="5">
    <source>
        <dbReference type="Google" id="ProtNLM"/>
    </source>
</evidence>
<dbReference type="PANTHER" id="PTHR43899:SF13">
    <property type="entry name" value="RH59310P"/>
    <property type="match status" value="1"/>
</dbReference>
<evidence type="ECO:0000313" key="4">
    <source>
        <dbReference type="Proteomes" id="UP000736672"/>
    </source>
</evidence>
<evidence type="ECO:0000313" key="3">
    <source>
        <dbReference type="EMBL" id="KAH7253309.1"/>
    </source>
</evidence>
<proteinExistence type="inferred from homology"/>
<dbReference type="EMBL" id="JAGTJS010000011">
    <property type="protein sequence ID" value="KAH7253309.1"/>
    <property type="molecule type" value="Genomic_DNA"/>
</dbReference>
<comment type="caution">
    <text evidence="3">The sequence shown here is derived from an EMBL/GenBank/DDBJ whole genome shotgun (WGS) entry which is preliminary data.</text>
</comment>
<protein>
    <recommendedName>
        <fullName evidence="5">NAD(P)-binding protein</fullName>
    </recommendedName>
</protein>
<dbReference type="InterPro" id="IPR036291">
    <property type="entry name" value="NAD(P)-bd_dom_sf"/>
</dbReference>
<comment type="similarity">
    <text evidence="1">Belongs to the short-chain dehydrogenases/reductases (SDR) family.</text>
</comment>
<reference evidence="3" key="1">
    <citation type="journal article" date="2021" name="Nat. Commun.">
        <title>Genetic determinants of endophytism in the Arabidopsis root mycobiome.</title>
        <authorList>
            <person name="Mesny F."/>
            <person name="Miyauchi S."/>
            <person name="Thiergart T."/>
            <person name="Pickel B."/>
            <person name="Atanasova L."/>
            <person name="Karlsson M."/>
            <person name="Huettel B."/>
            <person name="Barry K.W."/>
            <person name="Haridas S."/>
            <person name="Chen C."/>
            <person name="Bauer D."/>
            <person name="Andreopoulos W."/>
            <person name="Pangilinan J."/>
            <person name="LaButti K."/>
            <person name="Riley R."/>
            <person name="Lipzen A."/>
            <person name="Clum A."/>
            <person name="Drula E."/>
            <person name="Henrissat B."/>
            <person name="Kohler A."/>
            <person name="Grigoriev I.V."/>
            <person name="Martin F.M."/>
            <person name="Hacquard S."/>
        </authorList>
    </citation>
    <scope>NUCLEOTIDE SEQUENCE</scope>
    <source>
        <strain evidence="3">FSSC 5 MPI-SDFR-AT-0091</strain>
    </source>
</reference>
<sequence length="328" mass="35469">MFLSPKNLTTALGALTALWTAAKLSSFLWLYIRPSSFHRYTKTKEGSPPWAFITGASSGIGRSFALELASKGFNVVIHARDKSKLDAVEAELHAKFPSCEVRCLIVDASAPSEWNFEQIAASVSDVSIKVLINNVGATMPLGHEFDTLDGYTSDELHASISTNAVFPMLLTAALMPNLLNNQPALILNVGSWCDNGFPFCPAYAPSKAFVRASCVQLGLEMALKKRDIEVLGLRLVQVTDTGTIFFPPNIMLPTPDVWVKSALARVGCGRPYVMPYFLHALQEAPLDLMPAWMKKKALLALGGTLLGTDPFGRLAAQAAGNEAAKKKV</sequence>
<dbReference type="InterPro" id="IPR002347">
    <property type="entry name" value="SDR_fam"/>
</dbReference>
<dbReference type="Pfam" id="PF00106">
    <property type="entry name" value="adh_short"/>
    <property type="match status" value="1"/>
</dbReference>
<dbReference type="GO" id="GO:0005783">
    <property type="term" value="C:endoplasmic reticulum"/>
    <property type="evidence" value="ECO:0007669"/>
    <property type="project" value="TreeGrafter"/>
</dbReference>
<dbReference type="AlphaFoldDB" id="A0A9P9H8X8"/>
<dbReference type="Proteomes" id="UP000736672">
    <property type="component" value="Unassembled WGS sequence"/>
</dbReference>
<dbReference type="OrthoDB" id="47007at2759"/>
<dbReference type="PRINTS" id="PR00081">
    <property type="entry name" value="GDHRDH"/>
</dbReference>
<keyword evidence="4" id="KW-1185">Reference proteome</keyword>
<accession>A0A9P9H8X8</accession>
<organism evidence="3 4">
    <name type="scientific">Fusarium solani</name>
    <name type="common">Filamentous fungus</name>
    <dbReference type="NCBI Taxonomy" id="169388"/>
    <lineage>
        <taxon>Eukaryota</taxon>
        <taxon>Fungi</taxon>
        <taxon>Dikarya</taxon>
        <taxon>Ascomycota</taxon>
        <taxon>Pezizomycotina</taxon>
        <taxon>Sordariomycetes</taxon>
        <taxon>Hypocreomycetidae</taxon>
        <taxon>Hypocreales</taxon>
        <taxon>Nectriaceae</taxon>
        <taxon>Fusarium</taxon>
        <taxon>Fusarium solani species complex</taxon>
    </lineage>
</organism>
<evidence type="ECO:0000256" key="2">
    <source>
        <dbReference type="ARBA" id="ARBA00023002"/>
    </source>
</evidence>
<name>A0A9P9H8X8_FUSSL</name>
<dbReference type="GO" id="GO:0016491">
    <property type="term" value="F:oxidoreductase activity"/>
    <property type="evidence" value="ECO:0007669"/>
    <property type="project" value="UniProtKB-KW"/>
</dbReference>
<keyword evidence="2" id="KW-0560">Oxidoreductase</keyword>
<dbReference type="Gene3D" id="3.40.50.720">
    <property type="entry name" value="NAD(P)-binding Rossmann-like Domain"/>
    <property type="match status" value="1"/>
</dbReference>
<dbReference type="InterPro" id="IPR051019">
    <property type="entry name" value="VLCFA-Steroid_DH"/>
</dbReference>